<protein>
    <submittedName>
        <fullName evidence="1">Uncharacterized protein</fullName>
    </submittedName>
</protein>
<dbReference type="GeneID" id="70293530"/>
<dbReference type="CDD" id="cd22997">
    <property type="entry name" value="GT_LH"/>
    <property type="match status" value="1"/>
</dbReference>
<keyword evidence="2" id="KW-1185">Reference proteome</keyword>
<evidence type="ECO:0000313" key="2">
    <source>
        <dbReference type="Proteomes" id="UP000887229"/>
    </source>
</evidence>
<proteinExistence type="predicted"/>
<accession>A0A9P7ZXA1</accession>
<evidence type="ECO:0000313" key="1">
    <source>
        <dbReference type="EMBL" id="KAG9259100.1"/>
    </source>
</evidence>
<dbReference type="PANTHER" id="PTHR36587">
    <property type="entry name" value="EXPRESSION SITE-ASSOCIATED GENE 3 (ESAG3)-LIKE PROTEIN"/>
    <property type="match status" value="1"/>
</dbReference>
<dbReference type="RefSeq" id="XP_046123024.1">
    <property type="nucleotide sequence ID" value="XM_046262627.1"/>
</dbReference>
<gene>
    <name evidence="1" type="ORF">F5Z01DRAFT_642313</name>
</gene>
<comment type="caution">
    <text evidence="1">The sequence shown here is derived from an EMBL/GenBank/DDBJ whole genome shotgun (WGS) entry which is preliminary data.</text>
</comment>
<dbReference type="PANTHER" id="PTHR36587:SF2">
    <property type="entry name" value="EXPRESSION SITE-ASSOCIATED GENE 3 (ESAG3)-LIKE PROTEIN"/>
    <property type="match status" value="1"/>
</dbReference>
<sequence>MMSAIALGYPSPIITNWGRDPFEASKWRGGPNLAKITGILRYLDAALDEEAHPDDKLHEDDIVIISDGFDVWFQLPPEVLLRRFHEINARANARLREQWSQEDPMPMEQTIVFSAQKRCWPGIPDGYDLHCEELPESPLPADLYGDATDIIIETSNPYQPNFHNVRPRFINGGTYMGPAGDLRRAFRRGFDQLDSKAESGIKLSSEQGVSGQVFGEQEVWRTWRRTQSLEQGSATTLMERDFEYHIGLDYTQELSLATCHSEDHGDIVALGNQSAVDEYSSKAGLVPARVQGVPEDIVHVRNPLEGYAPETQWGDMPLYTDFYTQAVPAMVHHNAWQHGLKERRFTWWDRMWFFPYLRDMVASRLKPAPLEPLVTINTEEGDIVYWAPPSDAFRRKPRLMVGKTAQPLEEASFDVLCAVPGKTEASDPKWWDEVFRDEKGPI</sequence>
<dbReference type="OrthoDB" id="422736at2759"/>
<dbReference type="Proteomes" id="UP000887229">
    <property type="component" value="Unassembled WGS sequence"/>
</dbReference>
<reference evidence="1" key="1">
    <citation type="journal article" date="2021" name="IMA Fungus">
        <title>Genomic characterization of three marine fungi, including Emericellopsis atlantica sp. nov. with signatures of a generalist lifestyle and marine biomass degradation.</title>
        <authorList>
            <person name="Hagestad O.C."/>
            <person name="Hou L."/>
            <person name="Andersen J.H."/>
            <person name="Hansen E.H."/>
            <person name="Altermark B."/>
            <person name="Li C."/>
            <person name="Kuhnert E."/>
            <person name="Cox R.J."/>
            <person name="Crous P.W."/>
            <person name="Spatafora J.W."/>
            <person name="Lail K."/>
            <person name="Amirebrahimi M."/>
            <person name="Lipzen A."/>
            <person name="Pangilinan J."/>
            <person name="Andreopoulos W."/>
            <person name="Hayes R.D."/>
            <person name="Ng V."/>
            <person name="Grigoriev I.V."/>
            <person name="Jackson S.A."/>
            <person name="Sutton T.D.S."/>
            <person name="Dobson A.D.W."/>
            <person name="Rama T."/>
        </authorList>
    </citation>
    <scope>NUCLEOTIDE SEQUENCE</scope>
    <source>
        <strain evidence="1">TS7</strain>
    </source>
</reference>
<organism evidence="1 2">
    <name type="scientific">Emericellopsis atlantica</name>
    <dbReference type="NCBI Taxonomy" id="2614577"/>
    <lineage>
        <taxon>Eukaryota</taxon>
        <taxon>Fungi</taxon>
        <taxon>Dikarya</taxon>
        <taxon>Ascomycota</taxon>
        <taxon>Pezizomycotina</taxon>
        <taxon>Sordariomycetes</taxon>
        <taxon>Hypocreomycetidae</taxon>
        <taxon>Hypocreales</taxon>
        <taxon>Bionectriaceae</taxon>
        <taxon>Emericellopsis</taxon>
    </lineage>
</organism>
<dbReference type="AlphaFoldDB" id="A0A9P7ZXA1"/>
<dbReference type="EMBL" id="MU251242">
    <property type="protein sequence ID" value="KAG9259100.1"/>
    <property type="molecule type" value="Genomic_DNA"/>
</dbReference>
<name>A0A9P7ZXA1_9HYPO</name>